<dbReference type="EMBL" id="BMLM01000001">
    <property type="protein sequence ID" value="GGN81955.1"/>
    <property type="molecule type" value="Genomic_DNA"/>
</dbReference>
<dbReference type="InterPro" id="IPR028973">
    <property type="entry name" value="PhnB-like"/>
</dbReference>
<accession>A0ABQ2KFW0</accession>
<dbReference type="Gene3D" id="3.10.180.10">
    <property type="entry name" value="2,3-Dihydroxybiphenyl 1,2-Dioxygenase, domain 1"/>
    <property type="match status" value="1"/>
</dbReference>
<dbReference type="InterPro" id="IPR029068">
    <property type="entry name" value="Glyas_Bleomycin-R_OHBP_Dase"/>
</dbReference>
<reference evidence="3" key="1">
    <citation type="journal article" date="2019" name="Int. J. Syst. Evol. Microbiol.">
        <title>The Global Catalogue of Microorganisms (GCM) 10K type strain sequencing project: providing services to taxonomists for standard genome sequencing and annotation.</title>
        <authorList>
            <consortium name="The Broad Institute Genomics Platform"/>
            <consortium name="The Broad Institute Genome Sequencing Center for Infectious Disease"/>
            <person name="Wu L."/>
            <person name="Ma J."/>
        </authorList>
    </citation>
    <scope>NUCLEOTIDE SEQUENCE [LARGE SCALE GENOMIC DNA]</scope>
    <source>
        <strain evidence="3">CGMCC 1.6960</strain>
    </source>
</reference>
<dbReference type="CDD" id="cd06588">
    <property type="entry name" value="PhnB_like"/>
    <property type="match status" value="1"/>
</dbReference>
<dbReference type="PIRSF" id="PIRSF021700">
    <property type="entry name" value="3_dmu_93_MTrfase"/>
    <property type="match status" value="1"/>
</dbReference>
<dbReference type="PANTHER" id="PTHR33990:SF2">
    <property type="entry name" value="PHNB-LIKE DOMAIN-CONTAINING PROTEIN"/>
    <property type="match status" value="1"/>
</dbReference>
<sequence length="157" mass="17037">MTAVRTCLWFDGRIEEAAELYVSLVPGSRIVSIERYPEGHPFPGGPEGGDALTVDLELAGVPYQLLNGGPMFPPTEAASIVVTVDGQEEVDRLWDALVADGGEESQCGWCKDRFGVSWQVVPQQLVDLMRGPHAQAVTQAMLSMRKLDVARLEAAAR</sequence>
<protein>
    <submittedName>
        <fullName evidence="2">VOC family protein</fullName>
    </submittedName>
</protein>
<name>A0ABQ2KFW0_9MICO</name>
<evidence type="ECO:0000259" key="1">
    <source>
        <dbReference type="Pfam" id="PF06983"/>
    </source>
</evidence>
<evidence type="ECO:0000313" key="3">
    <source>
        <dbReference type="Proteomes" id="UP000626982"/>
    </source>
</evidence>
<dbReference type="RefSeq" id="WP_188716922.1">
    <property type="nucleotide sequence ID" value="NZ_BAABBD010000002.1"/>
</dbReference>
<evidence type="ECO:0000313" key="2">
    <source>
        <dbReference type="EMBL" id="GGN81955.1"/>
    </source>
</evidence>
<dbReference type="PANTHER" id="PTHR33990">
    <property type="entry name" value="PROTEIN YJDN-RELATED"/>
    <property type="match status" value="1"/>
</dbReference>
<comment type="caution">
    <text evidence="2">The sequence shown here is derived from an EMBL/GenBank/DDBJ whole genome shotgun (WGS) entry which is preliminary data.</text>
</comment>
<dbReference type="Pfam" id="PF06983">
    <property type="entry name" value="3-dmu-9_3-mt"/>
    <property type="match status" value="1"/>
</dbReference>
<keyword evidence="3" id="KW-1185">Reference proteome</keyword>
<dbReference type="SUPFAM" id="SSF54593">
    <property type="entry name" value="Glyoxalase/Bleomycin resistance protein/Dihydroxybiphenyl dioxygenase"/>
    <property type="match status" value="1"/>
</dbReference>
<dbReference type="InterPro" id="IPR009725">
    <property type="entry name" value="3_dmu_93_MTrfase"/>
</dbReference>
<proteinExistence type="predicted"/>
<organism evidence="2 3">
    <name type="scientific">Agrococcus terreus</name>
    <dbReference type="NCBI Taxonomy" id="574649"/>
    <lineage>
        <taxon>Bacteria</taxon>
        <taxon>Bacillati</taxon>
        <taxon>Actinomycetota</taxon>
        <taxon>Actinomycetes</taxon>
        <taxon>Micrococcales</taxon>
        <taxon>Microbacteriaceae</taxon>
        <taxon>Agrococcus</taxon>
    </lineage>
</organism>
<feature type="domain" description="PhnB-like" evidence="1">
    <location>
        <begin position="4"/>
        <end position="121"/>
    </location>
</feature>
<gene>
    <name evidence="2" type="ORF">GCM10010968_11220</name>
</gene>
<dbReference type="Proteomes" id="UP000626982">
    <property type="component" value="Unassembled WGS sequence"/>
</dbReference>